<dbReference type="SUPFAM" id="SSF51621">
    <property type="entry name" value="Phosphoenolpyruvate/pyruvate domain"/>
    <property type="match status" value="1"/>
</dbReference>
<dbReference type="InterPro" id="IPR015813">
    <property type="entry name" value="Pyrv/PenolPyrv_kinase-like_dom"/>
</dbReference>
<dbReference type="InterPro" id="IPR040442">
    <property type="entry name" value="Pyrv_kinase-like_dom_sf"/>
</dbReference>
<evidence type="ECO:0000256" key="2">
    <source>
        <dbReference type="ARBA" id="ARBA00022723"/>
    </source>
</evidence>
<sequence>MAVPETSLTPADLARIDGQLADTDRLLERNYPGDDGSRQPVHTVYVPADRFTPSLAADWGTQALATAAAHGGLARIGSLLGQDADLAEAVASRVQAKLETEPVEDLRLDFEDGFGDRGDDAEDAAAVAAASAVATAVSAGSAPPFIGIRFKCFEAATRARGLRTLDLFVSGLAAAGELPEGLVLTLPKVTTVAQVQAMDYAVSRLEEIHSLPAGRLRFEVQVETPQLILGPEGTSPVAQLPHAVPGRISGLHYGTYDYSASLQISAEYQSMEHPVADFAKEVMQLAVAGTGIRLSDGSTNIIPVGDNVENAWQLHGRLVRRSLERGYYQGWDLHPAQLPSRFAATYAFYRQGLPAAAARLRNYVERTEGGVMDEPATARALAAFVLRGVQCGAVGADDVQALAGVGLPQLTGLAHPRLAHTTSK</sequence>
<protein>
    <submittedName>
        <fullName evidence="4">Aldolase</fullName>
    </submittedName>
</protein>
<organism evidence="4">
    <name type="scientific">Arthrobacter sp. K5</name>
    <dbReference type="NCBI Taxonomy" id="2839623"/>
    <lineage>
        <taxon>Bacteria</taxon>
        <taxon>Bacillati</taxon>
        <taxon>Actinomycetota</taxon>
        <taxon>Actinomycetes</taxon>
        <taxon>Micrococcales</taxon>
        <taxon>Micrococcaceae</taxon>
        <taxon>Arthrobacter</taxon>
    </lineage>
</organism>
<dbReference type="GO" id="GO:0000287">
    <property type="term" value="F:magnesium ion binding"/>
    <property type="evidence" value="ECO:0007669"/>
    <property type="project" value="TreeGrafter"/>
</dbReference>
<gene>
    <name evidence="4" type="ORF">ABRP34_10240</name>
</gene>
<dbReference type="InterPro" id="IPR054255">
    <property type="entry name" value="DUF6986"/>
</dbReference>
<dbReference type="PANTHER" id="PTHR32308">
    <property type="entry name" value="LYASE BETA SUBUNIT, PUTATIVE (AFU_ORTHOLOGUE AFUA_4G13030)-RELATED"/>
    <property type="match status" value="1"/>
</dbReference>
<keyword evidence="2" id="KW-0479">Metal-binding</keyword>
<comment type="cofactor">
    <cofactor evidence="1">
        <name>Mg(2+)</name>
        <dbReference type="ChEBI" id="CHEBI:18420"/>
    </cofactor>
</comment>
<evidence type="ECO:0000256" key="3">
    <source>
        <dbReference type="ARBA" id="ARBA00022842"/>
    </source>
</evidence>
<dbReference type="PANTHER" id="PTHR32308:SF10">
    <property type="entry name" value="CITRATE LYASE SUBUNIT BETA"/>
    <property type="match status" value="1"/>
</dbReference>
<dbReference type="GO" id="GO:0003824">
    <property type="term" value="F:catalytic activity"/>
    <property type="evidence" value="ECO:0007669"/>
    <property type="project" value="InterPro"/>
</dbReference>
<dbReference type="EMBL" id="CP159279">
    <property type="protein sequence ID" value="XCH13328.1"/>
    <property type="molecule type" value="Genomic_DNA"/>
</dbReference>
<dbReference type="AlphaFoldDB" id="A0AAU8EUN2"/>
<dbReference type="Pfam" id="PF22484">
    <property type="entry name" value="DUF6986"/>
    <property type="match status" value="1"/>
</dbReference>
<keyword evidence="3" id="KW-0460">Magnesium</keyword>
<dbReference type="Gene3D" id="3.20.20.60">
    <property type="entry name" value="Phosphoenolpyruvate-binding domains"/>
    <property type="match status" value="1"/>
</dbReference>
<name>A0AAU8EUN2_9MICC</name>
<dbReference type="RefSeq" id="WP_353713136.1">
    <property type="nucleotide sequence ID" value="NZ_CP159279.1"/>
</dbReference>
<reference evidence="4" key="1">
    <citation type="submission" date="2024-06" db="EMBL/GenBank/DDBJ databases">
        <title>Biodegradation of dimethachlon by Arthrobacter sp. K5: mechanistic insights and ecological implications.</title>
        <authorList>
            <person name="Hu S."/>
            <person name="Lu P."/>
        </authorList>
    </citation>
    <scope>NUCLEOTIDE SEQUENCE</scope>
    <source>
        <strain evidence="4">K5</strain>
    </source>
</reference>
<evidence type="ECO:0000313" key="4">
    <source>
        <dbReference type="EMBL" id="XCH13328.1"/>
    </source>
</evidence>
<evidence type="ECO:0000256" key="1">
    <source>
        <dbReference type="ARBA" id="ARBA00001946"/>
    </source>
</evidence>
<accession>A0AAU8EUN2</accession>
<dbReference type="GO" id="GO:0006107">
    <property type="term" value="P:oxaloacetate metabolic process"/>
    <property type="evidence" value="ECO:0007669"/>
    <property type="project" value="TreeGrafter"/>
</dbReference>
<proteinExistence type="predicted"/>